<evidence type="ECO:0000256" key="2">
    <source>
        <dbReference type="RuleBase" id="RU003749"/>
    </source>
</evidence>
<organism evidence="4 5">
    <name type="scientific">Thermoflexibacter ruber</name>
    <dbReference type="NCBI Taxonomy" id="1003"/>
    <lineage>
        <taxon>Bacteria</taxon>
        <taxon>Pseudomonadati</taxon>
        <taxon>Bacteroidota</taxon>
        <taxon>Cytophagia</taxon>
        <taxon>Cytophagales</taxon>
        <taxon>Thermoflexibacteraceae</taxon>
        <taxon>Thermoflexibacter</taxon>
    </lineage>
</organism>
<name>A0A1I2GTM8_9BACT</name>
<dbReference type="AlphaFoldDB" id="A0A1I2GTM8"/>
<evidence type="ECO:0000256" key="1">
    <source>
        <dbReference type="ARBA" id="ARBA00009013"/>
    </source>
</evidence>
<reference evidence="5" key="1">
    <citation type="submission" date="2016-10" db="EMBL/GenBank/DDBJ databases">
        <authorList>
            <person name="Varghese N."/>
            <person name="Submissions S."/>
        </authorList>
    </citation>
    <scope>NUCLEOTIDE SEQUENCE [LARGE SCALE GENOMIC DNA]</scope>
    <source>
        <strain>GEY</strain>
        <strain evidence="5">DSM 9560</strain>
    </source>
</reference>
<dbReference type="Proteomes" id="UP000199513">
    <property type="component" value="Unassembled WGS sequence"/>
</dbReference>
<dbReference type="NCBIfam" id="TIGR00377">
    <property type="entry name" value="ant_ant_sig"/>
    <property type="match status" value="1"/>
</dbReference>
<dbReference type="OrthoDB" id="9795051at2"/>
<evidence type="ECO:0000259" key="3">
    <source>
        <dbReference type="PROSITE" id="PS50801"/>
    </source>
</evidence>
<dbReference type="STRING" id="1003.SAMN04488541_102014"/>
<dbReference type="InterPro" id="IPR036513">
    <property type="entry name" value="STAS_dom_sf"/>
</dbReference>
<protein>
    <recommendedName>
        <fullName evidence="2">Anti-sigma factor antagonist</fullName>
    </recommendedName>
</protein>
<dbReference type="RefSeq" id="WP_091545537.1">
    <property type="nucleotide sequence ID" value="NZ_FONY01000020.1"/>
</dbReference>
<dbReference type="GO" id="GO:0043856">
    <property type="term" value="F:anti-sigma factor antagonist activity"/>
    <property type="evidence" value="ECO:0007669"/>
    <property type="project" value="InterPro"/>
</dbReference>
<sequence length="120" mass="13329">MELLIQNEDKFHIISIIGDLDASSSVIFDSALEEAINAKAKNILIDCSQLDYISSPGIGAFTSRLEECNQNNIQLVLYGMSPKIENVFKILGLDQLIVIKKTKEEAKIYANDAQFTSPLH</sequence>
<feature type="domain" description="STAS" evidence="3">
    <location>
        <begin position="1"/>
        <end position="97"/>
    </location>
</feature>
<gene>
    <name evidence="4" type="ORF">SAMN04488541_102014</name>
</gene>
<dbReference type="PANTHER" id="PTHR33495:SF2">
    <property type="entry name" value="ANTI-SIGMA FACTOR ANTAGONIST TM_1081-RELATED"/>
    <property type="match status" value="1"/>
</dbReference>
<dbReference type="InterPro" id="IPR003658">
    <property type="entry name" value="Anti-sigma_ant"/>
</dbReference>
<dbReference type="SUPFAM" id="SSF52091">
    <property type="entry name" value="SpoIIaa-like"/>
    <property type="match status" value="1"/>
</dbReference>
<dbReference type="PANTHER" id="PTHR33495">
    <property type="entry name" value="ANTI-SIGMA FACTOR ANTAGONIST TM_1081-RELATED-RELATED"/>
    <property type="match status" value="1"/>
</dbReference>
<dbReference type="CDD" id="cd07043">
    <property type="entry name" value="STAS_anti-anti-sigma_factors"/>
    <property type="match status" value="1"/>
</dbReference>
<dbReference type="Gene3D" id="3.30.750.24">
    <property type="entry name" value="STAS domain"/>
    <property type="match status" value="1"/>
</dbReference>
<evidence type="ECO:0000313" key="5">
    <source>
        <dbReference type="Proteomes" id="UP000199513"/>
    </source>
</evidence>
<dbReference type="PROSITE" id="PS50801">
    <property type="entry name" value="STAS"/>
    <property type="match status" value="1"/>
</dbReference>
<accession>A0A1I2GTM8</accession>
<proteinExistence type="inferred from homology"/>
<dbReference type="Pfam" id="PF01740">
    <property type="entry name" value="STAS"/>
    <property type="match status" value="1"/>
</dbReference>
<comment type="similarity">
    <text evidence="1 2">Belongs to the anti-sigma-factor antagonist family.</text>
</comment>
<evidence type="ECO:0000313" key="4">
    <source>
        <dbReference type="EMBL" id="SFF20598.1"/>
    </source>
</evidence>
<dbReference type="EMBL" id="FONY01000020">
    <property type="protein sequence ID" value="SFF20598.1"/>
    <property type="molecule type" value="Genomic_DNA"/>
</dbReference>
<keyword evidence="5" id="KW-1185">Reference proteome</keyword>
<dbReference type="InterPro" id="IPR002645">
    <property type="entry name" value="STAS_dom"/>
</dbReference>